<dbReference type="AlphaFoldDB" id="A0A5C8Z7Q4"/>
<accession>A0A5C8Z7Q4</accession>
<keyword evidence="3" id="KW-1185">Reference proteome</keyword>
<dbReference type="Gene3D" id="3.30.1360.120">
    <property type="entry name" value="Probable tRNA modification gtpase trme, domain 1"/>
    <property type="match status" value="1"/>
</dbReference>
<dbReference type="Gene3D" id="3.30.70.1520">
    <property type="entry name" value="Heterotetrameric sarcosine oxidase"/>
    <property type="match status" value="1"/>
</dbReference>
<dbReference type="RefSeq" id="WP_147712304.1">
    <property type="nucleotide sequence ID" value="NZ_VKAD01000001.1"/>
</dbReference>
<feature type="domain" description="GCVT N-terminal" evidence="1">
    <location>
        <begin position="68"/>
        <end position="195"/>
    </location>
</feature>
<proteinExistence type="predicted"/>
<dbReference type="Proteomes" id="UP000321764">
    <property type="component" value="Unassembled WGS sequence"/>
</dbReference>
<name>A0A5C8Z7Q4_9GAMM</name>
<organism evidence="2 3">
    <name type="scientific">Reinekea thalattae</name>
    <dbReference type="NCBI Taxonomy" id="2593301"/>
    <lineage>
        <taxon>Bacteria</taxon>
        <taxon>Pseudomonadati</taxon>
        <taxon>Pseudomonadota</taxon>
        <taxon>Gammaproteobacteria</taxon>
        <taxon>Oceanospirillales</taxon>
        <taxon>Saccharospirillaceae</taxon>
        <taxon>Reinekea</taxon>
    </lineage>
</organism>
<dbReference type="InterPro" id="IPR006222">
    <property type="entry name" value="GCVT_N"/>
</dbReference>
<comment type="caution">
    <text evidence="2">The sequence shown here is derived from an EMBL/GenBank/DDBJ whole genome shotgun (WGS) entry which is preliminary data.</text>
</comment>
<reference evidence="2 3" key="1">
    <citation type="submission" date="2019-07" db="EMBL/GenBank/DDBJ databases">
        <title>Reinekea sp. strain SSH23 genome sequencing and assembly.</title>
        <authorList>
            <person name="Kim I."/>
        </authorList>
    </citation>
    <scope>NUCLEOTIDE SEQUENCE [LARGE SCALE GENOMIC DNA]</scope>
    <source>
        <strain evidence="2 3">SSH23</strain>
    </source>
</reference>
<dbReference type="OrthoDB" id="9179874at2"/>
<gene>
    <name evidence="2" type="ORF">FME95_00940</name>
</gene>
<evidence type="ECO:0000313" key="2">
    <source>
        <dbReference type="EMBL" id="TXR53171.1"/>
    </source>
</evidence>
<protein>
    <submittedName>
        <fullName evidence="2">Sarcosine oxidase</fullName>
    </submittedName>
</protein>
<sequence length="202" mass="21704">MTLNTQLKARSPIHHSLKSAGPLQDFRSLTPEQLTLCDLSLCSRASAKGSGVAEQLTAQGYSLPKAVNEAVKSQKDHLVLQLGANEFWLLSAPEVTTSLVALAEAENCYPQPCQAAYAWFALAGHQASECLAKVCGVDLRESAQPLGSIAQTSVARVNSIVVRVPDPEPIFYLFCAQSSADYLWHALLDAMAEFDGIVSQLS</sequence>
<dbReference type="SUPFAM" id="SSF103025">
    <property type="entry name" value="Folate-binding domain"/>
    <property type="match status" value="1"/>
</dbReference>
<dbReference type="InterPro" id="IPR027266">
    <property type="entry name" value="TrmE/GcvT-like"/>
</dbReference>
<dbReference type="EMBL" id="VKAD01000001">
    <property type="protein sequence ID" value="TXR53171.1"/>
    <property type="molecule type" value="Genomic_DNA"/>
</dbReference>
<evidence type="ECO:0000313" key="3">
    <source>
        <dbReference type="Proteomes" id="UP000321764"/>
    </source>
</evidence>
<dbReference type="Pfam" id="PF01571">
    <property type="entry name" value="GCV_T"/>
    <property type="match status" value="1"/>
</dbReference>
<evidence type="ECO:0000259" key="1">
    <source>
        <dbReference type="Pfam" id="PF01571"/>
    </source>
</evidence>